<dbReference type="AlphaFoldDB" id="A0AAD8H314"/>
<proteinExistence type="predicted"/>
<dbReference type="Proteomes" id="UP001237642">
    <property type="component" value="Unassembled WGS sequence"/>
</dbReference>
<protein>
    <submittedName>
        <fullName evidence="1">Uncharacterized protein</fullName>
    </submittedName>
</protein>
<keyword evidence="2" id="KW-1185">Reference proteome</keyword>
<sequence>MLLVIVTVPKCTPSEEETSGSLCNKDGWRDLLHSSQAKLPSLNRQKPKCTPSEEETSGSLCNKDGWRDLLHSSQAKLPSLNREKLCRLVRVYVSGNHNSSASSDLWVLQQQFCNLTNTMPLSTAVLSISTRVKARAG</sequence>
<reference evidence="1" key="2">
    <citation type="submission" date="2023-05" db="EMBL/GenBank/DDBJ databases">
        <authorList>
            <person name="Schelkunov M.I."/>
        </authorList>
    </citation>
    <scope>NUCLEOTIDE SEQUENCE</scope>
    <source>
        <strain evidence="1">Hsosn_3</strain>
        <tissue evidence="1">Leaf</tissue>
    </source>
</reference>
<organism evidence="1 2">
    <name type="scientific">Heracleum sosnowskyi</name>
    <dbReference type="NCBI Taxonomy" id="360622"/>
    <lineage>
        <taxon>Eukaryota</taxon>
        <taxon>Viridiplantae</taxon>
        <taxon>Streptophyta</taxon>
        <taxon>Embryophyta</taxon>
        <taxon>Tracheophyta</taxon>
        <taxon>Spermatophyta</taxon>
        <taxon>Magnoliopsida</taxon>
        <taxon>eudicotyledons</taxon>
        <taxon>Gunneridae</taxon>
        <taxon>Pentapetalae</taxon>
        <taxon>asterids</taxon>
        <taxon>campanulids</taxon>
        <taxon>Apiales</taxon>
        <taxon>Apiaceae</taxon>
        <taxon>Apioideae</taxon>
        <taxon>apioid superclade</taxon>
        <taxon>Tordylieae</taxon>
        <taxon>Tordyliinae</taxon>
        <taxon>Heracleum</taxon>
    </lineage>
</organism>
<evidence type="ECO:0000313" key="2">
    <source>
        <dbReference type="Proteomes" id="UP001237642"/>
    </source>
</evidence>
<evidence type="ECO:0000313" key="1">
    <source>
        <dbReference type="EMBL" id="KAK1359303.1"/>
    </source>
</evidence>
<dbReference type="EMBL" id="JAUIZM010000010">
    <property type="protein sequence ID" value="KAK1359303.1"/>
    <property type="molecule type" value="Genomic_DNA"/>
</dbReference>
<reference evidence="1" key="1">
    <citation type="submission" date="2023-02" db="EMBL/GenBank/DDBJ databases">
        <title>Genome of toxic invasive species Heracleum sosnowskyi carries increased number of genes despite the absence of recent whole-genome duplications.</title>
        <authorList>
            <person name="Schelkunov M."/>
            <person name="Shtratnikova V."/>
            <person name="Makarenko M."/>
            <person name="Klepikova A."/>
            <person name="Omelchenko D."/>
            <person name="Novikova G."/>
            <person name="Obukhova E."/>
            <person name="Bogdanov V."/>
            <person name="Penin A."/>
            <person name="Logacheva M."/>
        </authorList>
    </citation>
    <scope>NUCLEOTIDE SEQUENCE</scope>
    <source>
        <strain evidence="1">Hsosn_3</strain>
        <tissue evidence="1">Leaf</tissue>
    </source>
</reference>
<accession>A0AAD8H314</accession>
<name>A0AAD8H314_9APIA</name>
<gene>
    <name evidence="1" type="ORF">POM88_043777</name>
</gene>
<comment type="caution">
    <text evidence="1">The sequence shown here is derived from an EMBL/GenBank/DDBJ whole genome shotgun (WGS) entry which is preliminary data.</text>
</comment>